<dbReference type="Gene3D" id="2.40.50.140">
    <property type="entry name" value="Nucleic acid-binding proteins"/>
    <property type="match status" value="1"/>
</dbReference>
<comment type="function">
    <text evidence="5">Protein S19 forms a complex with S13 that binds strongly to the 16S ribosomal RNA.</text>
</comment>
<keyword evidence="5" id="KW-0699">rRNA-binding</keyword>
<comment type="similarity">
    <text evidence="1">Belongs to the universal ribosomal protein uL2 family.</text>
</comment>
<name>M1PAI5_METMZ</name>
<keyword evidence="3 5" id="KW-0689">Ribosomal protein</keyword>
<gene>
    <name evidence="5" type="primary">rps19p</name>
    <name evidence="10" type="ORF">MmTuc01_2180</name>
</gene>
<dbReference type="KEGG" id="mmaz:MmTuc01_2180"/>
<evidence type="ECO:0000313" key="11">
    <source>
        <dbReference type="Proteomes" id="UP000011718"/>
    </source>
</evidence>
<dbReference type="PANTHER" id="PTHR13691:SF16">
    <property type="entry name" value="LARGE RIBOSOMAL SUBUNIT PROTEIN UL2"/>
    <property type="match status" value="1"/>
</dbReference>
<dbReference type="SMART" id="SM01383">
    <property type="entry name" value="Ribosomal_L2"/>
    <property type="match status" value="1"/>
</dbReference>
<dbReference type="EMBL" id="CP004144">
    <property type="protein sequence ID" value="AGF97507.1"/>
    <property type="molecule type" value="Genomic_DNA"/>
</dbReference>
<comment type="similarity">
    <text evidence="2 5 6">Belongs to the universal ribosomal protein uS19 family.</text>
</comment>
<accession>M1PAI5</accession>
<evidence type="ECO:0000256" key="3">
    <source>
        <dbReference type="ARBA" id="ARBA00022980"/>
    </source>
</evidence>
<organism evidence="10 11">
    <name type="scientific">Methanosarcina mazei Tuc01</name>
    <dbReference type="NCBI Taxonomy" id="1236903"/>
    <lineage>
        <taxon>Archaea</taxon>
        <taxon>Methanobacteriati</taxon>
        <taxon>Methanobacteriota</taxon>
        <taxon>Stenosarchaea group</taxon>
        <taxon>Methanomicrobia</taxon>
        <taxon>Methanosarcinales</taxon>
        <taxon>Methanosarcinaceae</taxon>
        <taxon>Methanosarcina</taxon>
    </lineage>
</organism>
<dbReference type="InterPro" id="IPR022666">
    <property type="entry name" value="Ribosomal_uL2_RNA-bd_dom"/>
</dbReference>
<feature type="compositionally biased region" description="Polar residues" evidence="7">
    <location>
        <begin position="1"/>
        <end position="11"/>
    </location>
</feature>
<dbReference type="GO" id="GO:0019843">
    <property type="term" value="F:rRNA binding"/>
    <property type="evidence" value="ECO:0007669"/>
    <property type="project" value="UniProtKB-UniRule"/>
</dbReference>
<dbReference type="SMART" id="SM01382">
    <property type="entry name" value="Ribosomal_L2_C"/>
    <property type="match status" value="1"/>
</dbReference>
<keyword evidence="5" id="KW-0694">RNA-binding</keyword>
<sequence>MGKRLISQNRGRGTPTYRAPSHKYKADLRHPRVDENTSLQGEVIDIEHDPARSAPIAKVAFENGEELFLLASEGVAVGNIIECGDDAEVKPGNIVPIGNVPEGFFICNIESKPNDGGKFVRSSGVYATVVTHEPTRTAVSMPSGNIKWLNPDGQKKVLHEFKEGKKIRTHHRDMIILPEMIGIAIEVHNGKEFVNVELQPEMIGHRFGEFAPTRSRVNHGSAGVGATRSSKFVPLK</sequence>
<evidence type="ECO:0000256" key="7">
    <source>
        <dbReference type="SAM" id="MobiDB-lite"/>
    </source>
</evidence>
<dbReference type="SUPFAM" id="SSF50249">
    <property type="entry name" value="Nucleic acid-binding proteins"/>
    <property type="match status" value="1"/>
</dbReference>
<dbReference type="Gene3D" id="3.30.860.10">
    <property type="entry name" value="30s Ribosomal Protein S19, Chain A"/>
    <property type="match status" value="1"/>
</dbReference>
<dbReference type="PANTHER" id="PTHR13691">
    <property type="entry name" value="RIBOSOMAL PROTEIN L2"/>
    <property type="match status" value="1"/>
</dbReference>
<evidence type="ECO:0000259" key="8">
    <source>
        <dbReference type="SMART" id="SM01382"/>
    </source>
</evidence>
<dbReference type="Gene3D" id="2.30.30.30">
    <property type="match status" value="1"/>
</dbReference>
<dbReference type="PROSITE" id="PS00323">
    <property type="entry name" value="RIBOSOMAL_S19"/>
    <property type="match status" value="1"/>
</dbReference>
<evidence type="ECO:0000256" key="2">
    <source>
        <dbReference type="ARBA" id="ARBA00007345"/>
    </source>
</evidence>
<dbReference type="Proteomes" id="UP000011718">
    <property type="component" value="Chromosome"/>
</dbReference>
<dbReference type="HAMAP" id="MF_00531">
    <property type="entry name" value="Ribosomal_uS19"/>
    <property type="match status" value="1"/>
</dbReference>
<dbReference type="InterPro" id="IPR002171">
    <property type="entry name" value="Ribosomal_uL2"/>
</dbReference>
<feature type="region of interest" description="Disordered" evidence="7">
    <location>
        <begin position="214"/>
        <end position="236"/>
    </location>
</feature>
<proteinExistence type="inferred from homology"/>
<dbReference type="GO" id="GO:0002181">
    <property type="term" value="P:cytoplasmic translation"/>
    <property type="evidence" value="ECO:0007669"/>
    <property type="project" value="TreeGrafter"/>
</dbReference>
<dbReference type="InterPro" id="IPR012340">
    <property type="entry name" value="NA-bd_OB-fold"/>
</dbReference>
<evidence type="ECO:0000313" key="10">
    <source>
        <dbReference type="EMBL" id="AGF97507.1"/>
    </source>
</evidence>
<dbReference type="Pfam" id="PF00181">
    <property type="entry name" value="Ribosomal_L2_N"/>
    <property type="match status" value="1"/>
</dbReference>
<dbReference type="InterPro" id="IPR014722">
    <property type="entry name" value="Rib_uL2_dom2"/>
</dbReference>
<evidence type="ECO:0000259" key="9">
    <source>
        <dbReference type="SMART" id="SM01383"/>
    </source>
</evidence>
<dbReference type="AlphaFoldDB" id="M1PAI5"/>
<protein>
    <recommendedName>
        <fullName evidence="5">Small ribosomal subunit protein uS19</fullName>
    </recommendedName>
</protein>
<dbReference type="InterPro" id="IPR022669">
    <property type="entry name" value="Ribosomal_uL2_C"/>
</dbReference>
<reference evidence="10 11" key="1">
    <citation type="journal article" date="2013" name="Genome Announc.">
        <title>Complete Genome of a Methanosarcina mazei Strain Isolated from Sediment Samples from an Amazonian Flooded Area.</title>
        <authorList>
            <person name="Assis das Gracas D."/>
            <person name="Thiago Juca Ramos R."/>
            <person name="Vieira Araujo A.C."/>
            <person name="Zahlouth R."/>
            <person name="Ribeiro Carneiro A."/>
            <person name="Souza Lopes T."/>
            <person name="Azevedo Barauna R."/>
            <person name="Azevedo V."/>
            <person name="Cruz Schneider M.P."/>
            <person name="Pellizari V.H."/>
            <person name="Silva A."/>
        </authorList>
    </citation>
    <scope>NUCLEOTIDE SEQUENCE [LARGE SCALE GENOMIC DNA]</scope>
    <source>
        <strain evidence="10 11">Tuc01</strain>
    </source>
</reference>
<evidence type="ECO:0000256" key="4">
    <source>
        <dbReference type="ARBA" id="ARBA00023274"/>
    </source>
</evidence>
<dbReference type="GO" id="GO:0022625">
    <property type="term" value="C:cytosolic large ribosomal subunit"/>
    <property type="evidence" value="ECO:0007669"/>
    <property type="project" value="TreeGrafter"/>
</dbReference>
<feature type="region of interest" description="Disordered" evidence="7">
    <location>
        <begin position="1"/>
        <end position="22"/>
    </location>
</feature>
<keyword evidence="4 5" id="KW-0687">Ribonucleoprotein</keyword>
<dbReference type="PRINTS" id="PR00975">
    <property type="entry name" value="RIBOSOMALS19"/>
</dbReference>
<dbReference type="HOGENOM" id="CLU_1173385_0_0_2"/>
<dbReference type="SUPFAM" id="SSF54570">
    <property type="entry name" value="Ribosomal protein S19"/>
    <property type="match status" value="1"/>
</dbReference>
<dbReference type="Pfam" id="PF00203">
    <property type="entry name" value="Ribosomal_S19"/>
    <property type="match status" value="1"/>
</dbReference>
<dbReference type="InterPro" id="IPR002222">
    <property type="entry name" value="Ribosomal_uS19"/>
</dbReference>
<evidence type="ECO:0000256" key="5">
    <source>
        <dbReference type="HAMAP-Rule" id="MF_00531"/>
    </source>
</evidence>
<feature type="domain" description="Large ribosomal subunit protein uL2 C-terminal" evidence="8">
    <location>
        <begin position="89"/>
        <end position="178"/>
    </location>
</feature>
<feature type="domain" description="Large ribosomal subunit protein uL2 RNA-binding" evidence="9">
    <location>
        <begin position="11"/>
        <end position="83"/>
    </location>
</feature>
<evidence type="ECO:0000256" key="6">
    <source>
        <dbReference type="RuleBase" id="RU003485"/>
    </source>
</evidence>
<dbReference type="InterPro" id="IPR023575">
    <property type="entry name" value="Ribosomal_uS19_SF"/>
</dbReference>
<evidence type="ECO:0000256" key="1">
    <source>
        <dbReference type="ARBA" id="ARBA00005636"/>
    </source>
</evidence>
<dbReference type="InterPro" id="IPR008991">
    <property type="entry name" value="Translation_prot_SH3-like_sf"/>
</dbReference>
<dbReference type="SUPFAM" id="SSF50104">
    <property type="entry name" value="Translation proteins SH3-like domain"/>
    <property type="match status" value="1"/>
</dbReference>
<dbReference type="FunFam" id="2.40.50.140:FF:000020">
    <property type="entry name" value="60S ribosomal protein L2"/>
    <property type="match status" value="1"/>
</dbReference>
<dbReference type="GO" id="GO:0003735">
    <property type="term" value="F:structural constituent of ribosome"/>
    <property type="evidence" value="ECO:0007669"/>
    <property type="project" value="InterPro"/>
</dbReference>
<dbReference type="InterPro" id="IPR020934">
    <property type="entry name" value="Ribosomal_uS19_CS"/>
</dbReference>
<dbReference type="Pfam" id="PF03947">
    <property type="entry name" value="Ribosomal_L2_C"/>
    <property type="match status" value="1"/>
</dbReference>